<keyword evidence="4" id="KW-1185">Reference proteome</keyword>
<keyword evidence="2" id="KW-0812">Transmembrane</keyword>
<feature type="region of interest" description="Disordered" evidence="1">
    <location>
        <begin position="1"/>
        <end position="56"/>
    </location>
</feature>
<dbReference type="Proteomes" id="UP000799441">
    <property type="component" value="Unassembled WGS sequence"/>
</dbReference>
<keyword evidence="2" id="KW-0472">Membrane</keyword>
<reference evidence="3" key="1">
    <citation type="journal article" date="2020" name="Stud. Mycol.">
        <title>101 Dothideomycetes genomes: a test case for predicting lifestyles and emergence of pathogens.</title>
        <authorList>
            <person name="Haridas S."/>
            <person name="Albert R."/>
            <person name="Binder M."/>
            <person name="Bloem J."/>
            <person name="Labutti K."/>
            <person name="Salamov A."/>
            <person name="Andreopoulos B."/>
            <person name="Baker S."/>
            <person name="Barry K."/>
            <person name="Bills G."/>
            <person name="Bluhm B."/>
            <person name="Cannon C."/>
            <person name="Castanera R."/>
            <person name="Culley D."/>
            <person name="Daum C."/>
            <person name="Ezra D."/>
            <person name="Gonzalez J."/>
            <person name="Henrissat B."/>
            <person name="Kuo A."/>
            <person name="Liang C."/>
            <person name="Lipzen A."/>
            <person name="Lutzoni F."/>
            <person name="Magnuson J."/>
            <person name="Mondo S."/>
            <person name="Nolan M."/>
            <person name="Ohm R."/>
            <person name="Pangilinan J."/>
            <person name="Park H.-J."/>
            <person name="Ramirez L."/>
            <person name="Alfaro M."/>
            <person name="Sun H."/>
            <person name="Tritt A."/>
            <person name="Yoshinaga Y."/>
            <person name="Zwiers L.-H."/>
            <person name="Turgeon B."/>
            <person name="Goodwin S."/>
            <person name="Spatafora J."/>
            <person name="Crous P."/>
            <person name="Grigoriev I."/>
        </authorList>
    </citation>
    <scope>NUCLEOTIDE SEQUENCE</scope>
    <source>
        <strain evidence="3">CBS 116435</strain>
    </source>
</reference>
<name>A0A9P4PZB4_9PEZI</name>
<keyword evidence="2" id="KW-1133">Transmembrane helix</keyword>
<feature type="compositionally biased region" description="Basic and acidic residues" evidence="1">
    <location>
        <begin position="143"/>
        <end position="157"/>
    </location>
</feature>
<accession>A0A9P4PZB4</accession>
<feature type="compositionally biased region" description="Polar residues" evidence="1">
    <location>
        <begin position="12"/>
        <end position="30"/>
    </location>
</feature>
<evidence type="ECO:0000313" key="4">
    <source>
        <dbReference type="Proteomes" id="UP000799441"/>
    </source>
</evidence>
<dbReference type="OrthoDB" id="5419542at2759"/>
<feature type="compositionally biased region" description="Gly residues" evidence="1">
    <location>
        <begin position="121"/>
        <end position="130"/>
    </location>
</feature>
<proteinExistence type="predicted"/>
<evidence type="ECO:0000256" key="2">
    <source>
        <dbReference type="SAM" id="Phobius"/>
    </source>
</evidence>
<dbReference type="AlphaFoldDB" id="A0A9P4PZB4"/>
<evidence type="ECO:0000313" key="3">
    <source>
        <dbReference type="EMBL" id="KAF2716590.1"/>
    </source>
</evidence>
<feature type="compositionally biased region" description="Basic residues" evidence="1">
    <location>
        <begin position="47"/>
        <end position="56"/>
    </location>
</feature>
<protein>
    <submittedName>
        <fullName evidence="3">Uncharacterized protein</fullName>
    </submittedName>
</protein>
<feature type="region of interest" description="Disordered" evidence="1">
    <location>
        <begin position="71"/>
        <end position="157"/>
    </location>
</feature>
<evidence type="ECO:0000256" key="1">
    <source>
        <dbReference type="SAM" id="MobiDB-lite"/>
    </source>
</evidence>
<dbReference type="EMBL" id="MU003868">
    <property type="protein sequence ID" value="KAF2716590.1"/>
    <property type="molecule type" value="Genomic_DNA"/>
</dbReference>
<feature type="transmembrane region" description="Helical" evidence="2">
    <location>
        <begin position="302"/>
        <end position="320"/>
    </location>
</feature>
<sequence length="363" mass="41661">MEERELSRTLRKSNSPLDHSPINELTNSSPARARTDPTHVSPTKSSSRQHGHSVTRRLHANSLLGRDRERHHHHYSVRHSAKDHVQSAVEIKPPVSFENFLRRERKRGGTESTDASRRGSGPKGGNGTGLDGASESQLSSQEAIERERRKRAHVTEAHVAIERARNEKRQEELRDRLKSLDELGMQSMRQLDDTYYMILEKASSLRSTVASLQKLADQGMRMHKTFEEETSTLEKGTRGSAEGWEGFSEQQRIVNELVMKLQDNKAQTEKLNGRLHVARKRVEAYDDRQRRQHVRSQNRWRMIWFALATLVIFMLSLLIARHRKSVGKVIDDFGLGYLPAAAHSRPRQAAEEDAYLRKLFDDL</sequence>
<organism evidence="3 4">
    <name type="scientific">Polychaeton citri CBS 116435</name>
    <dbReference type="NCBI Taxonomy" id="1314669"/>
    <lineage>
        <taxon>Eukaryota</taxon>
        <taxon>Fungi</taxon>
        <taxon>Dikarya</taxon>
        <taxon>Ascomycota</taxon>
        <taxon>Pezizomycotina</taxon>
        <taxon>Dothideomycetes</taxon>
        <taxon>Dothideomycetidae</taxon>
        <taxon>Capnodiales</taxon>
        <taxon>Capnodiaceae</taxon>
        <taxon>Polychaeton</taxon>
    </lineage>
</organism>
<gene>
    <name evidence="3" type="ORF">K431DRAFT_289290</name>
</gene>
<comment type="caution">
    <text evidence="3">The sequence shown here is derived from an EMBL/GenBank/DDBJ whole genome shotgun (WGS) entry which is preliminary data.</text>
</comment>